<dbReference type="Pfam" id="PF00069">
    <property type="entry name" value="Pkinase"/>
    <property type="match status" value="1"/>
</dbReference>
<name>E1QUP6_VULDI</name>
<dbReference type="InterPro" id="IPR011009">
    <property type="entry name" value="Kinase-like_dom_sf"/>
</dbReference>
<keyword evidence="3" id="KW-0547">Nucleotide-binding</keyword>
<accession>E1QUP6</accession>
<feature type="transmembrane region" description="Helical" evidence="6">
    <location>
        <begin position="79"/>
        <end position="97"/>
    </location>
</feature>
<evidence type="ECO:0000256" key="6">
    <source>
        <dbReference type="SAM" id="Phobius"/>
    </source>
</evidence>
<dbReference type="PANTHER" id="PTHR43671">
    <property type="entry name" value="SERINE/THREONINE-PROTEIN KINASE NEK"/>
    <property type="match status" value="1"/>
</dbReference>
<dbReference type="RefSeq" id="WP_013336890.1">
    <property type="nucleotide sequence ID" value="NC_014537.1"/>
</dbReference>
<keyword evidence="6" id="KW-0812">Transmembrane</keyword>
<dbReference type="EMBL" id="CP002100">
    <property type="protein sequence ID" value="ADN51165.1"/>
    <property type="molecule type" value="Genomic_DNA"/>
</dbReference>
<gene>
    <name evidence="8" type="ordered locus">Vdis_1791</name>
</gene>
<feature type="transmembrane region" description="Helical" evidence="6">
    <location>
        <begin position="128"/>
        <end position="154"/>
    </location>
</feature>
<keyword evidence="5" id="KW-0067">ATP-binding</keyword>
<dbReference type="AlphaFoldDB" id="E1QUP6"/>
<dbReference type="InterPro" id="IPR000719">
    <property type="entry name" value="Prot_kinase_dom"/>
</dbReference>
<reference evidence="8 9" key="1">
    <citation type="journal article" date="2010" name="Stand. Genomic Sci.">
        <title>Complete genome sequence of Vulcanisaeta distributa type strain (IC-017).</title>
        <authorList>
            <person name="Mavromatis K."/>
            <person name="Sikorski J."/>
            <person name="Pabst E."/>
            <person name="Teshima H."/>
            <person name="Lapidus A."/>
            <person name="Lucas S."/>
            <person name="Nolan M."/>
            <person name="Glavina Del Rio T."/>
            <person name="Cheng J.F."/>
            <person name="Bruce D."/>
            <person name="Goodwin L."/>
            <person name="Pitluck S."/>
            <person name="Liolios K."/>
            <person name="Ivanova N."/>
            <person name="Mikhailova N."/>
            <person name="Pati A."/>
            <person name="Chen A."/>
            <person name="Palaniappan K."/>
            <person name="Land M."/>
            <person name="Hauser L."/>
            <person name="Chang Y.J."/>
            <person name="Jeffries C.D."/>
            <person name="Rohde M."/>
            <person name="Spring S."/>
            <person name="Goker M."/>
            <person name="Wirth R."/>
            <person name="Woyke T."/>
            <person name="Bristow J."/>
            <person name="Eisen J.A."/>
            <person name="Markowitz V."/>
            <person name="Hugenholtz P."/>
            <person name="Klenk H.P."/>
            <person name="Kyrpides N.C."/>
        </authorList>
    </citation>
    <scope>NUCLEOTIDE SEQUENCE [LARGE SCALE GENOMIC DNA]</scope>
    <source>
        <strain evidence="9">DSM 14429 / JCM 11212 / NBRC 100878 / IC-017</strain>
    </source>
</reference>
<dbReference type="Proteomes" id="UP000006681">
    <property type="component" value="Chromosome"/>
</dbReference>
<sequence length="550" mass="62206">MLITDVNKVLKALPGIVLFISLLFITGVNAVRALIVVSLFVLFYELFRKYPLRNNWFLIPLISEIILALSMIFIMSNTYVYDVLAVFLGVIVLVLSLRVADLRAMIVLISLYVLYLFYRGYVNPAPPALYLLINSLLIFVSSFIITIRGSILMYRIDFPEDVIDRAITYLGVLLIVPAAVFLLVLNQPYAYMALMPSIISAVPMMRKFPSYVSAAVLLVTLVYGIYPVVRIYWLGITALTLIFIIMYLRPTRLRFVRGLKPPLSWLGAWLDGKYLIDDVIATGGFSYVLRGRDEWGRVYAIKVLKDRDSRGNPLANDPRVLSSFKKEMSEYLFIESPHIVRVFEVHIPPDEELPYKSLEDYLSEPPYVVMEFMEGGSLRDLMKEKGPLELSEFLRLAYSITLALSELHKANIIHLDLKPENILFKDRERRIVKIGDLGAAKIMVGGKSYVSQFSIAYAAPEVSKGIADVRSDIYSLSCIFYEMLTGINPHIHRLSSGQAFVPLITSYRPDVPPEIASLIMRGLELNPSLRPSSTNEILAVLSKFMNVKAT</sequence>
<dbReference type="eggNOG" id="arCOG03682">
    <property type="taxonomic scope" value="Archaea"/>
</dbReference>
<keyword evidence="6" id="KW-1133">Transmembrane helix</keyword>
<reference evidence="9" key="2">
    <citation type="journal article" date="2010" name="Stand. Genomic Sci.">
        <title>Complete genome sequence of Vulcanisaeta distributa type strain (IC-017T).</title>
        <authorList>
            <person name="Mavromatis K."/>
            <person name="Sikorski J."/>
            <person name="Pabst E."/>
            <person name="Teshima H."/>
            <person name="Lapidus A."/>
            <person name="Lucas S."/>
            <person name="Nolan M."/>
            <person name="Glavina Del Rio T."/>
            <person name="Cheng J."/>
            <person name="Bruce D."/>
            <person name="Goodwin L."/>
            <person name="Pitluck S."/>
            <person name="Liolios K."/>
            <person name="Ivanova N."/>
            <person name="Mikhailova N."/>
            <person name="Pati A."/>
            <person name="Chen A."/>
            <person name="Palaniappan K."/>
            <person name="Land M."/>
            <person name="Hauser L."/>
            <person name="Chang Y."/>
            <person name="Jeffries C."/>
            <person name="Rohde M."/>
            <person name="Spring S."/>
            <person name="Goker M."/>
            <person name="Wirth R."/>
            <person name="Woyke T."/>
            <person name="Bristow J."/>
            <person name="Eisen J."/>
            <person name="Markowitz V."/>
            <person name="Hugenholtz P."/>
            <person name="Klenk H."/>
            <person name="Kyrpides N."/>
        </authorList>
    </citation>
    <scope>NUCLEOTIDE SEQUENCE [LARGE SCALE GENOMIC DNA]</scope>
    <source>
        <strain evidence="9">DSM 14429 / JCM 11212 / NBRC 100878 / IC-017</strain>
    </source>
</reference>
<dbReference type="InterPro" id="IPR050660">
    <property type="entry name" value="NEK_Ser/Thr_kinase"/>
</dbReference>
<dbReference type="CDD" id="cd14014">
    <property type="entry name" value="STKc_PknB_like"/>
    <property type="match status" value="1"/>
</dbReference>
<feature type="transmembrane region" description="Helical" evidence="6">
    <location>
        <begin position="56"/>
        <end position="73"/>
    </location>
</feature>
<dbReference type="PROSITE" id="PS50011">
    <property type="entry name" value="PROTEIN_KINASE_DOM"/>
    <property type="match status" value="1"/>
</dbReference>
<protein>
    <recommendedName>
        <fullName evidence="1">non-specific serine/threonine protein kinase</fullName>
        <ecNumber evidence="1">2.7.11.1</ecNumber>
    </recommendedName>
</protein>
<evidence type="ECO:0000256" key="2">
    <source>
        <dbReference type="ARBA" id="ARBA00022679"/>
    </source>
</evidence>
<dbReference type="HOGENOM" id="CLU_036686_0_0_2"/>
<evidence type="ECO:0000256" key="3">
    <source>
        <dbReference type="ARBA" id="ARBA00022741"/>
    </source>
</evidence>
<feature type="transmembrane region" description="Helical" evidence="6">
    <location>
        <begin position="210"/>
        <end position="226"/>
    </location>
</feature>
<evidence type="ECO:0000259" key="7">
    <source>
        <dbReference type="PROSITE" id="PS50011"/>
    </source>
</evidence>
<keyword evidence="4 8" id="KW-0418">Kinase</keyword>
<dbReference type="GeneID" id="9752735"/>
<feature type="transmembrane region" description="Helical" evidence="6">
    <location>
        <begin position="232"/>
        <end position="248"/>
    </location>
</feature>
<dbReference type="OrthoDB" id="41005at2157"/>
<dbReference type="SMART" id="SM00220">
    <property type="entry name" value="S_TKc"/>
    <property type="match status" value="1"/>
</dbReference>
<organism evidence="8 9">
    <name type="scientific">Vulcanisaeta distributa (strain DSM 14429 / JCM 11212 / NBRC 100878 / IC-017)</name>
    <dbReference type="NCBI Taxonomy" id="572478"/>
    <lineage>
        <taxon>Archaea</taxon>
        <taxon>Thermoproteota</taxon>
        <taxon>Thermoprotei</taxon>
        <taxon>Thermoproteales</taxon>
        <taxon>Thermoproteaceae</taxon>
        <taxon>Vulcanisaeta</taxon>
    </lineage>
</organism>
<evidence type="ECO:0000256" key="4">
    <source>
        <dbReference type="ARBA" id="ARBA00022777"/>
    </source>
</evidence>
<feature type="domain" description="Protein kinase" evidence="7">
    <location>
        <begin position="274"/>
        <end position="545"/>
    </location>
</feature>
<evidence type="ECO:0000256" key="5">
    <source>
        <dbReference type="ARBA" id="ARBA00022840"/>
    </source>
</evidence>
<dbReference type="InterPro" id="IPR008271">
    <property type="entry name" value="Ser/Thr_kinase_AS"/>
</dbReference>
<dbReference type="STRING" id="572478.Vdis_1791"/>
<keyword evidence="9" id="KW-1185">Reference proteome</keyword>
<dbReference type="PROSITE" id="PS00108">
    <property type="entry name" value="PROTEIN_KINASE_ST"/>
    <property type="match status" value="1"/>
</dbReference>
<dbReference type="GO" id="GO:0004674">
    <property type="term" value="F:protein serine/threonine kinase activity"/>
    <property type="evidence" value="ECO:0007669"/>
    <property type="project" value="UniProtKB-KW"/>
</dbReference>
<proteinExistence type="predicted"/>
<feature type="transmembrane region" description="Helical" evidence="6">
    <location>
        <begin position="166"/>
        <end position="183"/>
    </location>
</feature>
<keyword evidence="2" id="KW-0808">Transferase</keyword>
<dbReference type="Gene3D" id="1.10.510.10">
    <property type="entry name" value="Transferase(Phosphotransferase) domain 1"/>
    <property type="match status" value="1"/>
</dbReference>
<dbReference type="KEGG" id="vdi:Vdis_1791"/>
<feature type="transmembrane region" description="Helical" evidence="6">
    <location>
        <begin position="16"/>
        <end position="44"/>
    </location>
</feature>
<dbReference type="SUPFAM" id="SSF56112">
    <property type="entry name" value="Protein kinase-like (PK-like)"/>
    <property type="match status" value="1"/>
</dbReference>
<dbReference type="eggNOG" id="arCOG02044">
    <property type="taxonomic scope" value="Archaea"/>
</dbReference>
<evidence type="ECO:0000313" key="9">
    <source>
        <dbReference type="Proteomes" id="UP000006681"/>
    </source>
</evidence>
<dbReference type="GO" id="GO:0005524">
    <property type="term" value="F:ATP binding"/>
    <property type="evidence" value="ECO:0007669"/>
    <property type="project" value="UniProtKB-KW"/>
</dbReference>
<evidence type="ECO:0000313" key="8">
    <source>
        <dbReference type="EMBL" id="ADN51165.1"/>
    </source>
</evidence>
<dbReference type="EC" id="2.7.11.1" evidence="1"/>
<evidence type="ECO:0000256" key="1">
    <source>
        <dbReference type="ARBA" id="ARBA00012513"/>
    </source>
</evidence>
<feature type="transmembrane region" description="Helical" evidence="6">
    <location>
        <begin position="104"/>
        <end position="122"/>
    </location>
</feature>
<keyword evidence="8" id="KW-0723">Serine/threonine-protein kinase</keyword>
<dbReference type="PANTHER" id="PTHR43671:SF13">
    <property type="entry name" value="SERINE_THREONINE-PROTEIN KINASE NEK2"/>
    <property type="match status" value="1"/>
</dbReference>
<keyword evidence="6" id="KW-0472">Membrane</keyword>